<dbReference type="PANTHER" id="PTHR43471">
    <property type="entry name" value="ABC TRANSPORTER PERMEASE"/>
    <property type="match status" value="1"/>
</dbReference>
<keyword evidence="3" id="KW-1185">Reference proteome</keyword>
<dbReference type="EMBL" id="AP012320">
    <property type="protein sequence ID" value="BAL93396.1"/>
    <property type="molecule type" value="Genomic_DNA"/>
</dbReference>
<dbReference type="GO" id="GO:0005886">
    <property type="term" value="C:plasma membrane"/>
    <property type="evidence" value="ECO:0007669"/>
    <property type="project" value="UniProtKB-SubCell"/>
</dbReference>
<dbReference type="PANTHER" id="PTHR43471:SF3">
    <property type="entry name" value="ABC TRANSPORTER PERMEASE PROTEIN NATB"/>
    <property type="match status" value="1"/>
</dbReference>
<feature type="transmembrane region" description="Helical" evidence="1">
    <location>
        <begin position="236"/>
        <end position="257"/>
    </location>
</feature>
<keyword evidence="1" id="KW-1133">Transmembrane helix</keyword>
<name>I0HK59_RUBGI</name>
<dbReference type="eggNOG" id="COG1668">
    <property type="taxonomic scope" value="Bacteria"/>
</dbReference>
<feature type="transmembrane region" description="Helical" evidence="1">
    <location>
        <begin position="277"/>
        <end position="298"/>
    </location>
</feature>
<feature type="transmembrane region" description="Helical" evidence="1">
    <location>
        <begin position="310"/>
        <end position="328"/>
    </location>
</feature>
<dbReference type="Proteomes" id="UP000007883">
    <property type="component" value="Chromosome"/>
</dbReference>
<evidence type="ECO:0000313" key="2">
    <source>
        <dbReference type="EMBL" id="BAL93396.1"/>
    </source>
</evidence>
<dbReference type="AlphaFoldDB" id="I0HK59"/>
<sequence>MSALLKSTWTVFRKELLDALRDRRTLLTVLLSSVVMGPVVLVLLSVLVSSMEERAEARELLVRNIAAAPTLRNYVERQAWTLSEAPADYEARLRARTLGDPVLVVPADFEQMLARGEPAVLELVADSANTRAAAGSRRVERLVEGFVREQASLRLALRGVAPQIVQVARVEDRDLADPAARAAQLLGMLPFFVLMAVVYGALNAALDTTAGERERGSLEPLLCNPASRWALVLGKWGAVAAVGIAIAVLSAASFLPGQWLLRNDALAALFRYGAYEAGAFVVLLLPLAAAVAAVLMAVAIRCRSFKEAQANSTVVVLAVSLAPLVSLFNQEGDAPWFTWVPALGQVTLMNRVLRGETLDAVALLSPVLVCAVLSAVALAYVARTLRSAALK</sequence>
<proteinExistence type="predicted"/>
<evidence type="ECO:0000256" key="1">
    <source>
        <dbReference type="SAM" id="Phobius"/>
    </source>
</evidence>
<dbReference type="HOGENOM" id="CLU_022118_1_0_4"/>
<dbReference type="STRING" id="983917.RGE_00510"/>
<feature type="transmembrane region" description="Helical" evidence="1">
    <location>
        <begin position="26"/>
        <end position="48"/>
    </location>
</feature>
<reference evidence="2 3" key="1">
    <citation type="journal article" date="2012" name="J. Bacteriol.">
        <title>Complete genome sequence of phototrophic betaproteobacterium Rubrivivax gelatinosus IL144.</title>
        <authorList>
            <person name="Nagashima S."/>
            <person name="Kamimura A."/>
            <person name="Shimizu T."/>
            <person name="Nakamura-isaki S."/>
            <person name="Aono E."/>
            <person name="Sakamoto K."/>
            <person name="Ichikawa N."/>
            <person name="Nakazawa H."/>
            <person name="Sekine M."/>
            <person name="Yamazaki S."/>
            <person name="Fujita N."/>
            <person name="Shimada K."/>
            <person name="Hanada S."/>
            <person name="Nagashima K.V.P."/>
        </authorList>
    </citation>
    <scope>NUCLEOTIDE SEQUENCE [LARGE SCALE GENOMIC DNA]</scope>
    <source>
        <strain evidence="3">NBRC 100245 / IL144</strain>
    </source>
</reference>
<dbReference type="RefSeq" id="WP_014426288.1">
    <property type="nucleotide sequence ID" value="NC_017075.1"/>
</dbReference>
<protein>
    <submittedName>
        <fullName evidence="2">Sodium ABC transporter permease protein NatB</fullName>
    </submittedName>
</protein>
<accession>I0HK59</accession>
<evidence type="ECO:0000313" key="3">
    <source>
        <dbReference type="Proteomes" id="UP000007883"/>
    </source>
</evidence>
<feature type="transmembrane region" description="Helical" evidence="1">
    <location>
        <begin position="360"/>
        <end position="382"/>
    </location>
</feature>
<keyword evidence="1" id="KW-0812">Transmembrane</keyword>
<organism evidence="2 3">
    <name type="scientific">Rubrivivax gelatinosus (strain NBRC 100245 / IL144)</name>
    <dbReference type="NCBI Taxonomy" id="983917"/>
    <lineage>
        <taxon>Bacteria</taxon>
        <taxon>Pseudomonadati</taxon>
        <taxon>Pseudomonadota</taxon>
        <taxon>Betaproteobacteria</taxon>
        <taxon>Burkholderiales</taxon>
        <taxon>Sphaerotilaceae</taxon>
        <taxon>Rubrivivax</taxon>
    </lineage>
</organism>
<dbReference type="PATRIC" id="fig|983917.3.peg.46"/>
<dbReference type="KEGG" id="rge:RGE_00510"/>
<gene>
    <name evidence="2" type="primary">natB</name>
    <name evidence="2" type="ordered locus">RGE_00510</name>
</gene>
<dbReference type="GO" id="GO:0140359">
    <property type="term" value="F:ABC-type transporter activity"/>
    <property type="evidence" value="ECO:0007669"/>
    <property type="project" value="InterPro"/>
</dbReference>
<keyword evidence="1" id="KW-0472">Membrane</keyword>
<dbReference type="Pfam" id="PF12679">
    <property type="entry name" value="ABC2_membrane_2"/>
    <property type="match status" value="1"/>
</dbReference>